<proteinExistence type="inferred from homology"/>
<dbReference type="GO" id="GO:0070628">
    <property type="term" value="F:proteasome binding"/>
    <property type="evidence" value="ECO:0007669"/>
    <property type="project" value="TreeGrafter"/>
</dbReference>
<dbReference type="SUPFAM" id="SSF101238">
    <property type="entry name" value="XPC-binding domain"/>
    <property type="match status" value="1"/>
</dbReference>
<dbReference type="SMART" id="SM00165">
    <property type="entry name" value="UBA"/>
    <property type="match status" value="1"/>
</dbReference>
<protein>
    <recommendedName>
        <fullName evidence="1">UV excision repair protein RAD23</fullName>
    </recommendedName>
</protein>
<comment type="subcellular location">
    <subcellularLocation>
        <location evidence="1">Nucleus</location>
    </subcellularLocation>
    <subcellularLocation>
        <location evidence="1">Cytoplasm</location>
    </subcellularLocation>
</comment>
<feature type="domain" description="UBA" evidence="3">
    <location>
        <begin position="153"/>
        <end position="194"/>
    </location>
</feature>
<comment type="similarity">
    <text evidence="1">Belongs to the RAD23 family.</text>
</comment>
<dbReference type="GO" id="GO:0005654">
    <property type="term" value="C:nucleoplasm"/>
    <property type="evidence" value="ECO:0007669"/>
    <property type="project" value="TreeGrafter"/>
</dbReference>
<gene>
    <name evidence="4" type="primary">RAD23</name>
    <name evidence="4" type="ORF">H4R20_006982</name>
</gene>
<dbReference type="SUPFAM" id="SSF46934">
    <property type="entry name" value="UBA-like"/>
    <property type="match status" value="1"/>
</dbReference>
<evidence type="ECO:0000256" key="1">
    <source>
        <dbReference type="RuleBase" id="RU367049"/>
    </source>
</evidence>
<comment type="function">
    <text evidence="1">Multiubiquitin chain receptor involved in modulation of proteasomal degradation. Involved in nucleotide excision repair.</text>
</comment>
<dbReference type="OrthoDB" id="419317at2759"/>
<sequence length="201" mass="21292">MADEAAGSGASQQQQQQQQSADAATEGQTGSAQPQGASGNLFHQAEQQQTGQQQAGQHNATGGIPPERLEALRNSEQGRALRALVRNDPNMLEQVLMQMAAEQPGLAQIISSNPQALARLLLDDDDAQGPQAGGEGGAAGGVGNTDTQYIQVTAEEKAAIDRLQELGFSREDVIQAYFACDKNEENAANFLFDEPNNNDMI</sequence>
<dbReference type="GO" id="GO:0031593">
    <property type="term" value="F:polyubiquitin modification-dependent protein binding"/>
    <property type="evidence" value="ECO:0007669"/>
    <property type="project" value="UniProtKB-UniRule"/>
</dbReference>
<dbReference type="CDD" id="cd14281">
    <property type="entry name" value="UBA2_Rad23_like"/>
    <property type="match status" value="1"/>
</dbReference>
<dbReference type="PANTHER" id="PTHR10621">
    <property type="entry name" value="UV EXCISION REPAIR PROTEIN RAD23"/>
    <property type="match status" value="1"/>
</dbReference>
<dbReference type="PRINTS" id="PR01839">
    <property type="entry name" value="RAD23PROTEIN"/>
</dbReference>
<feature type="compositionally biased region" description="Low complexity" evidence="2">
    <location>
        <begin position="1"/>
        <end position="24"/>
    </location>
</feature>
<dbReference type="EMBL" id="JANBUO010003489">
    <property type="protein sequence ID" value="KAJ2790646.1"/>
    <property type="molecule type" value="Genomic_DNA"/>
</dbReference>
<feature type="region of interest" description="Disordered" evidence="2">
    <location>
        <begin position="1"/>
        <end position="66"/>
    </location>
</feature>
<dbReference type="Pfam" id="PF09280">
    <property type="entry name" value="XPC-binding"/>
    <property type="match status" value="1"/>
</dbReference>
<name>A0A9W8HLS4_9FUNG</name>
<evidence type="ECO:0000259" key="3">
    <source>
        <dbReference type="PROSITE" id="PS50030"/>
    </source>
</evidence>
<dbReference type="GO" id="GO:0043130">
    <property type="term" value="F:ubiquitin binding"/>
    <property type="evidence" value="ECO:0007669"/>
    <property type="project" value="UniProtKB-UniRule"/>
</dbReference>
<dbReference type="InterPro" id="IPR009060">
    <property type="entry name" value="UBA-like_sf"/>
</dbReference>
<comment type="caution">
    <text evidence="4">The sequence shown here is derived from an EMBL/GenBank/DDBJ whole genome shotgun (WGS) entry which is preliminary data.</text>
</comment>
<dbReference type="FunFam" id="1.10.8.10:FF:000002">
    <property type="entry name" value="UV excision repair protein RAD23 homolog"/>
    <property type="match status" value="1"/>
</dbReference>
<keyword evidence="1" id="KW-0539">Nucleus</keyword>
<dbReference type="Pfam" id="PF00627">
    <property type="entry name" value="UBA"/>
    <property type="match status" value="1"/>
</dbReference>
<dbReference type="InterPro" id="IPR015360">
    <property type="entry name" value="XPC-bd"/>
</dbReference>
<feature type="compositionally biased region" description="Polar residues" evidence="2">
    <location>
        <begin position="26"/>
        <end position="38"/>
    </location>
</feature>
<keyword evidence="1" id="KW-0234">DNA repair</keyword>
<dbReference type="GO" id="GO:0043161">
    <property type="term" value="P:proteasome-mediated ubiquitin-dependent protein catabolic process"/>
    <property type="evidence" value="ECO:0007669"/>
    <property type="project" value="UniProtKB-UniRule"/>
</dbReference>
<dbReference type="Proteomes" id="UP001140094">
    <property type="component" value="Unassembled WGS sequence"/>
</dbReference>
<keyword evidence="5" id="KW-1185">Reference proteome</keyword>
<reference evidence="4" key="1">
    <citation type="submission" date="2022-07" db="EMBL/GenBank/DDBJ databases">
        <title>Phylogenomic reconstructions and comparative analyses of Kickxellomycotina fungi.</title>
        <authorList>
            <person name="Reynolds N.K."/>
            <person name="Stajich J.E."/>
            <person name="Barry K."/>
            <person name="Grigoriev I.V."/>
            <person name="Crous P."/>
            <person name="Smith M.E."/>
        </authorList>
    </citation>
    <scope>NUCLEOTIDE SEQUENCE</scope>
    <source>
        <strain evidence="4">NRRL 1565</strain>
    </source>
</reference>
<feature type="compositionally biased region" description="Low complexity" evidence="2">
    <location>
        <begin position="43"/>
        <end position="63"/>
    </location>
</feature>
<dbReference type="GO" id="GO:0006289">
    <property type="term" value="P:nucleotide-excision repair"/>
    <property type="evidence" value="ECO:0007669"/>
    <property type="project" value="UniProtKB-UniRule"/>
</dbReference>
<evidence type="ECO:0000313" key="5">
    <source>
        <dbReference type="Proteomes" id="UP001140094"/>
    </source>
</evidence>
<dbReference type="PANTHER" id="PTHR10621:SF0">
    <property type="entry name" value="UV EXCISION REPAIR PROTEIN RAD23"/>
    <property type="match status" value="1"/>
</dbReference>
<dbReference type="InterPro" id="IPR036353">
    <property type="entry name" value="XPC-bd_sf"/>
</dbReference>
<dbReference type="Gene3D" id="1.10.8.10">
    <property type="entry name" value="DNA helicase RuvA subunit, C-terminal domain"/>
    <property type="match status" value="1"/>
</dbReference>
<dbReference type="AlphaFoldDB" id="A0A9W8HLS4"/>
<dbReference type="InterPro" id="IPR004806">
    <property type="entry name" value="Rad23"/>
</dbReference>
<evidence type="ECO:0000256" key="2">
    <source>
        <dbReference type="SAM" id="MobiDB-lite"/>
    </source>
</evidence>
<accession>A0A9W8HLS4</accession>
<dbReference type="GO" id="GO:0005829">
    <property type="term" value="C:cytosol"/>
    <property type="evidence" value="ECO:0007669"/>
    <property type="project" value="TreeGrafter"/>
</dbReference>
<dbReference type="InterPro" id="IPR015940">
    <property type="entry name" value="UBA"/>
</dbReference>
<evidence type="ECO:0000313" key="4">
    <source>
        <dbReference type="EMBL" id="KAJ2790646.1"/>
    </source>
</evidence>
<dbReference type="Gene3D" id="1.10.10.540">
    <property type="entry name" value="XPC-binding domain"/>
    <property type="match status" value="1"/>
</dbReference>
<keyword evidence="1" id="KW-0227">DNA damage</keyword>
<organism evidence="4 5">
    <name type="scientific">Coemansia guatemalensis</name>
    <dbReference type="NCBI Taxonomy" id="2761395"/>
    <lineage>
        <taxon>Eukaryota</taxon>
        <taxon>Fungi</taxon>
        <taxon>Fungi incertae sedis</taxon>
        <taxon>Zoopagomycota</taxon>
        <taxon>Kickxellomycotina</taxon>
        <taxon>Kickxellomycetes</taxon>
        <taxon>Kickxellales</taxon>
        <taxon>Kickxellaceae</taxon>
        <taxon>Coemansia</taxon>
    </lineage>
</organism>
<dbReference type="GO" id="GO:0003684">
    <property type="term" value="F:damaged DNA binding"/>
    <property type="evidence" value="ECO:0007669"/>
    <property type="project" value="UniProtKB-UniRule"/>
</dbReference>
<dbReference type="PROSITE" id="PS50030">
    <property type="entry name" value="UBA"/>
    <property type="match status" value="1"/>
</dbReference>
<keyword evidence="1" id="KW-0963">Cytoplasm</keyword>